<evidence type="ECO:0000313" key="2">
    <source>
        <dbReference type="Proteomes" id="UP000039324"/>
    </source>
</evidence>
<evidence type="ECO:0000313" key="1">
    <source>
        <dbReference type="EMBL" id="CEP03226.1"/>
    </source>
</evidence>
<sequence>MAGRGDVGGISRRSAQGVAALAGLDATLWNEISDDEENENARVAVEAAERVLDDPALAGFLGGAYAGPSGRARDDPVLADLEHDVANPPGGSIANGDTEETAIMPEDHTADPGRDAVARARRRVQHHTPTMMTAIALRCIANAVAIEAWMESGSAKQVEMLARLDQLERQQAAMIEWKLDLSASLRSIVRDVTALGDMSSDETDSVSPTLLHSTIVGMKQQIQHLDRAVATAMPESAEERAAIFTMSGHGRDTHMFAFEVAAKIGWHPTCTSCGQQGTLALTKDSTFADRYRYQCRNPPPPTKIFVRLGHGHCNSTIQLFDLRFHAVDRGVQIRWRIRVNLIRVHIAQSLDIASDWSHRGR</sequence>
<dbReference type="Proteomes" id="UP000039324">
    <property type="component" value="Unassembled WGS sequence"/>
</dbReference>
<keyword evidence="2" id="KW-1185">Reference proteome</keyword>
<dbReference type="EMBL" id="CDSF01000144">
    <property type="protein sequence ID" value="CEP03226.1"/>
    <property type="molecule type" value="Genomic_DNA"/>
</dbReference>
<organism evidence="1 2">
    <name type="scientific">Plasmodiophora brassicae</name>
    <name type="common">Clubroot disease agent</name>
    <dbReference type="NCBI Taxonomy" id="37360"/>
    <lineage>
        <taxon>Eukaryota</taxon>
        <taxon>Sar</taxon>
        <taxon>Rhizaria</taxon>
        <taxon>Endomyxa</taxon>
        <taxon>Phytomyxea</taxon>
        <taxon>Plasmodiophorida</taxon>
        <taxon>Plasmodiophoridae</taxon>
        <taxon>Plasmodiophora</taxon>
    </lineage>
</organism>
<name>A0A0G4J7K2_PLABS</name>
<proteinExistence type="predicted"/>
<dbReference type="AlphaFoldDB" id="A0A0G4J7K2"/>
<accession>A0A0G4J7K2</accession>
<gene>
    <name evidence="1" type="ORF">PBRA_002986</name>
</gene>
<protein>
    <submittedName>
        <fullName evidence="1">Uncharacterized protein</fullName>
    </submittedName>
</protein>
<reference evidence="1 2" key="1">
    <citation type="submission" date="2015-02" db="EMBL/GenBank/DDBJ databases">
        <authorList>
            <person name="Chooi Y.-H."/>
        </authorList>
    </citation>
    <scope>NUCLEOTIDE SEQUENCE [LARGE SCALE GENOMIC DNA]</scope>
    <source>
        <strain evidence="1">E3</strain>
    </source>
</reference>